<feature type="DNA-binding region" description="H-T-H motif" evidence="2">
    <location>
        <begin position="54"/>
        <end position="73"/>
    </location>
</feature>
<dbReference type="PANTHER" id="PTHR30055:SF235">
    <property type="entry name" value="TRANSCRIPTIONAL REGULATORY PROTEIN"/>
    <property type="match status" value="1"/>
</dbReference>
<evidence type="ECO:0000256" key="3">
    <source>
        <dbReference type="SAM" id="MobiDB-lite"/>
    </source>
</evidence>
<dbReference type="PANTHER" id="PTHR30055">
    <property type="entry name" value="HTH-TYPE TRANSCRIPTIONAL REGULATOR RUTR"/>
    <property type="match status" value="1"/>
</dbReference>
<dbReference type="InterPro" id="IPR050109">
    <property type="entry name" value="HTH-type_TetR-like_transc_reg"/>
</dbReference>
<evidence type="ECO:0000313" key="6">
    <source>
        <dbReference type="Proteomes" id="UP001500466"/>
    </source>
</evidence>
<gene>
    <name evidence="5" type="ORF">GCM10023205_75490</name>
</gene>
<dbReference type="InterPro" id="IPR001647">
    <property type="entry name" value="HTH_TetR"/>
</dbReference>
<dbReference type="Gene3D" id="1.10.10.60">
    <property type="entry name" value="Homeodomain-like"/>
    <property type="match status" value="1"/>
</dbReference>
<protein>
    <submittedName>
        <fullName evidence="5">TetR family transcriptional regulator</fullName>
    </submittedName>
</protein>
<dbReference type="RefSeq" id="WP_345680367.1">
    <property type="nucleotide sequence ID" value="NZ_BAABHS010000045.1"/>
</dbReference>
<name>A0ABP9I956_9ACTN</name>
<feature type="region of interest" description="Disordered" evidence="3">
    <location>
        <begin position="1"/>
        <end position="33"/>
    </location>
</feature>
<dbReference type="SUPFAM" id="SSF48498">
    <property type="entry name" value="Tetracyclin repressor-like, C-terminal domain"/>
    <property type="match status" value="1"/>
</dbReference>
<dbReference type="SUPFAM" id="SSF46689">
    <property type="entry name" value="Homeodomain-like"/>
    <property type="match status" value="1"/>
</dbReference>
<keyword evidence="1 2" id="KW-0238">DNA-binding</keyword>
<keyword evidence="6" id="KW-1185">Reference proteome</keyword>
<dbReference type="Proteomes" id="UP001500466">
    <property type="component" value="Unassembled WGS sequence"/>
</dbReference>
<dbReference type="InterPro" id="IPR041678">
    <property type="entry name" value="TetR_C_16"/>
</dbReference>
<dbReference type="InterPro" id="IPR009057">
    <property type="entry name" value="Homeodomain-like_sf"/>
</dbReference>
<dbReference type="Pfam" id="PF00440">
    <property type="entry name" value="TetR_N"/>
    <property type="match status" value="1"/>
</dbReference>
<evidence type="ECO:0000313" key="5">
    <source>
        <dbReference type="EMBL" id="GAA4991997.1"/>
    </source>
</evidence>
<dbReference type="Gene3D" id="1.10.357.10">
    <property type="entry name" value="Tetracycline Repressor, domain 2"/>
    <property type="match status" value="1"/>
</dbReference>
<dbReference type="InterPro" id="IPR036271">
    <property type="entry name" value="Tet_transcr_reg_TetR-rel_C_sf"/>
</dbReference>
<dbReference type="EMBL" id="BAABHS010000045">
    <property type="protein sequence ID" value="GAA4991997.1"/>
    <property type="molecule type" value="Genomic_DNA"/>
</dbReference>
<evidence type="ECO:0000259" key="4">
    <source>
        <dbReference type="PROSITE" id="PS50977"/>
    </source>
</evidence>
<organism evidence="5 6">
    <name type="scientific">Yinghuangia aomiensis</name>
    <dbReference type="NCBI Taxonomy" id="676205"/>
    <lineage>
        <taxon>Bacteria</taxon>
        <taxon>Bacillati</taxon>
        <taxon>Actinomycetota</taxon>
        <taxon>Actinomycetes</taxon>
        <taxon>Kitasatosporales</taxon>
        <taxon>Streptomycetaceae</taxon>
        <taxon>Yinghuangia</taxon>
    </lineage>
</organism>
<sequence>MNTTPPTRPDVPPGAGRRGPGRPPGARTGDRGTRDRILEAARRQFAQGTYATTTIRAVAAAADVNPALVIHYFGSKRDLFAATLRLPLHLREQIAALVRTDPDHAGEHLVRLYLRLWQDPIARAPIAAMIRSVFSDPDAAEAFGAFVSDHMVGPLVAALGRDQPALRVSLVAGHLVGLAVGRHILGVTPLANADTEHLTACVAPVIQHYLTGPLPPPTP</sequence>
<comment type="caution">
    <text evidence="5">The sequence shown here is derived from an EMBL/GenBank/DDBJ whole genome shotgun (WGS) entry which is preliminary data.</text>
</comment>
<evidence type="ECO:0000256" key="2">
    <source>
        <dbReference type="PROSITE-ProRule" id="PRU00335"/>
    </source>
</evidence>
<reference evidence="6" key="1">
    <citation type="journal article" date="2019" name="Int. J. Syst. Evol. Microbiol.">
        <title>The Global Catalogue of Microorganisms (GCM) 10K type strain sequencing project: providing services to taxonomists for standard genome sequencing and annotation.</title>
        <authorList>
            <consortium name="The Broad Institute Genomics Platform"/>
            <consortium name="The Broad Institute Genome Sequencing Center for Infectious Disease"/>
            <person name="Wu L."/>
            <person name="Ma J."/>
        </authorList>
    </citation>
    <scope>NUCLEOTIDE SEQUENCE [LARGE SCALE GENOMIC DNA]</scope>
    <source>
        <strain evidence="6">JCM 17986</strain>
    </source>
</reference>
<evidence type="ECO:0000256" key="1">
    <source>
        <dbReference type="ARBA" id="ARBA00023125"/>
    </source>
</evidence>
<dbReference type="PROSITE" id="PS50977">
    <property type="entry name" value="HTH_TETR_2"/>
    <property type="match status" value="1"/>
</dbReference>
<proteinExistence type="predicted"/>
<dbReference type="Pfam" id="PF17920">
    <property type="entry name" value="TetR_C_16"/>
    <property type="match status" value="1"/>
</dbReference>
<feature type="domain" description="HTH tetR-type" evidence="4">
    <location>
        <begin position="31"/>
        <end position="91"/>
    </location>
</feature>
<feature type="compositionally biased region" description="Pro residues" evidence="3">
    <location>
        <begin position="1"/>
        <end position="12"/>
    </location>
</feature>
<accession>A0ABP9I956</accession>